<dbReference type="PANTHER" id="PTHR43126:SF2">
    <property type="entry name" value="D-ALANYL-D-ALANINE DIPEPTIDASE"/>
    <property type="match status" value="1"/>
</dbReference>
<name>A0A4Q5M369_9BACT</name>
<keyword evidence="11" id="KW-1185">Reference proteome</keyword>
<reference evidence="10 11" key="1">
    <citation type="submission" date="2019-02" db="EMBL/GenBank/DDBJ databases">
        <title>Bacterial novel species Emticicia sp. 17J42-9 isolated from soil.</title>
        <authorList>
            <person name="Jung H.-Y."/>
        </authorList>
    </citation>
    <scope>NUCLEOTIDE SEQUENCE [LARGE SCALE GENOMIC DNA]</scope>
    <source>
        <strain evidence="10 11">17J42-9</strain>
    </source>
</reference>
<keyword evidence="3 9" id="KW-0479">Metal-binding</keyword>
<comment type="catalytic activity">
    <reaction evidence="1 9">
        <text>D-alanyl-D-alanine + H2O = 2 D-alanine</text>
        <dbReference type="Rhea" id="RHEA:20661"/>
        <dbReference type="ChEBI" id="CHEBI:15377"/>
        <dbReference type="ChEBI" id="CHEBI:57416"/>
        <dbReference type="ChEBI" id="CHEBI:57822"/>
        <dbReference type="EC" id="3.4.13.22"/>
    </reaction>
</comment>
<proteinExistence type="inferred from homology"/>
<feature type="site" description="Transition state stabilizer" evidence="9">
    <location>
        <position position="131"/>
    </location>
</feature>
<dbReference type="EMBL" id="SEWF01000007">
    <property type="protein sequence ID" value="RYU96499.1"/>
    <property type="molecule type" value="Genomic_DNA"/>
</dbReference>
<dbReference type="GO" id="GO:0008270">
    <property type="term" value="F:zinc ion binding"/>
    <property type="evidence" value="ECO:0007669"/>
    <property type="project" value="UniProtKB-UniRule"/>
</dbReference>
<feature type="binding site" evidence="9">
    <location>
        <position position="171"/>
    </location>
    <ligand>
        <name>Zn(2+)</name>
        <dbReference type="ChEBI" id="CHEBI:29105"/>
        <note>catalytic</note>
    </ligand>
</feature>
<sequence>MTKLKLILGFFTIIQLIASCTSQTKTENTDSLTADSTQIQKDTVTIVDENKIPELEQRMIDQGLVNIQTIDSTIMVELKYSTTDNFVHTDVYGDLTRAYMQQKPAEMLAKASKILQSKYPNYRLLVYDSSRPLTVQHKFWALLDTVPPIKRADFVANPAEGSIHNFGSAVDLTVYDLTTQKPLDMGTKYDYFGDLAYPIYEEQMLKEGRLTKEQIANRLVLRNAMEKAGYMRIDSEWWHFNALSRAKAKELYKIIE</sequence>
<comment type="cofactor">
    <cofactor evidence="9">
        <name>Zn(2+)</name>
        <dbReference type="ChEBI" id="CHEBI:29105"/>
    </cofactor>
    <text evidence="9">Binds 1 zinc ion per subunit.</text>
</comment>
<keyword evidence="2 9" id="KW-0645">Protease</keyword>
<dbReference type="OrthoDB" id="9801430at2"/>
<dbReference type="GO" id="GO:0006508">
    <property type="term" value="P:proteolysis"/>
    <property type="evidence" value="ECO:0007669"/>
    <property type="project" value="UniProtKB-KW"/>
</dbReference>
<organism evidence="10 11">
    <name type="scientific">Emticicia agri</name>
    <dbReference type="NCBI Taxonomy" id="2492393"/>
    <lineage>
        <taxon>Bacteria</taxon>
        <taxon>Pseudomonadati</taxon>
        <taxon>Bacteroidota</taxon>
        <taxon>Cytophagia</taxon>
        <taxon>Cytophagales</taxon>
        <taxon>Leadbetterellaceae</taxon>
        <taxon>Emticicia</taxon>
    </lineage>
</organism>
<evidence type="ECO:0000313" key="11">
    <source>
        <dbReference type="Proteomes" id="UP000293162"/>
    </source>
</evidence>
<protein>
    <recommendedName>
        <fullName evidence="9">D-alanyl-D-alanine dipeptidase</fullName>
        <shortName evidence="9">D-Ala-D-Ala dipeptidase</shortName>
        <ecNumber evidence="9">3.4.13.22</ecNumber>
    </recommendedName>
</protein>
<dbReference type="GO" id="GO:0008237">
    <property type="term" value="F:metallopeptidase activity"/>
    <property type="evidence" value="ECO:0007669"/>
    <property type="project" value="UniProtKB-KW"/>
</dbReference>
<dbReference type="AlphaFoldDB" id="A0A4Q5M369"/>
<comment type="caution">
    <text evidence="10">The sequence shown here is derived from an EMBL/GenBank/DDBJ whole genome shotgun (WGS) entry which is preliminary data.</text>
</comment>
<dbReference type="PROSITE" id="PS51257">
    <property type="entry name" value="PROKAR_LIPOPROTEIN"/>
    <property type="match status" value="1"/>
</dbReference>
<dbReference type="HAMAP" id="MF_01924">
    <property type="entry name" value="A_A_dipeptidase"/>
    <property type="match status" value="1"/>
</dbReference>
<feature type="active site" description="Proton donor/acceptor" evidence="9">
    <location>
        <position position="236"/>
    </location>
</feature>
<comment type="similarity">
    <text evidence="9">Belongs to the peptidase M15D family.</text>
</comment>
<gene>
    <name evidence="10" type="ORF">EWM59_06710</name>
</gene>
<evidence type="ECO:0000256" key="8">
    <source>
        <dbReference type="ARBA" id="ARBA00023316"/>
    </source>
</evidence>
<dbReference type="SUPFAM" id="SSF55166">
    <property type="entry name" value="Hedgehog/DD-peptidase"/>
    <property type="match status" value="1"/>
</dbReference>
<evidence type="ECO:0000256" key="7">
    <source>
        <dbReference type="ARBA" id="ARBA00023049"/>
    </source>
</evidence>
<keyword evidence="5 9" id="KW-0862">Zinc</keyword>
<dbReference type="GO" id="GO:0160237">
    <property type="term" value="F:D-Ala-D-Ala dipeptidase activity"/>
    <property type="evidence" value="ECO:0007669"/>
    <property type="project" value="UniProtKB-EC"/>
</dbReference>
<evidence type="ECO:0000256" key="6">
    <source>
        <dbReference type="ARBA" id="ARBA00022997"/>
    </source>
</evidence>
<dbReference type="RefSeq" id="WP_130020174.1">
    <property type="nucleotide sequence ID" value="NZ_SEWF01000007.1"/>
</dbReference>
<keyword evidence="6 9" id="KW-0224">Dipeptidase</keyword>
<dbReference type="InterPro" id="IPR000755">
    <property type="entry name" value="A_A_dipeptidase"/>
</dbReference>
<comment type="function">
    <text evidence="9">Catalyzes hydrolysis of the D-alanyl-D-alanine dipeptide.</text>
</comment>
<keyword evidence="7 9" id="KW-0482">Metalloprotease</keyword>
<keyword evidence="8" id="KW-0961">Cell wall biogenesis/degradation</keyword>
<dbReference type="Proteomes" id="UP000293162">
    <property type="component" value="Unassembled WGS sequence"/>
</dbReference>
<dbReference type="Gene3D" id="3.30.1380.10">
    <property type="match status" value="1"/>
</dbReference>
<dbReference type="EC" id="3.4.13.22" evidence="9"/>
<keyword evidence="4 9" id="KW-0378">Hydrolase</keyword>
<evidence type="ECO:0000256" key="3">
    <source>
        <dbReference type="ARBA" id="ARBA00022723"/>
    </source>
</evidence>
<evidence type="ECO:0000256" key="9">
    <source>
        <dbReference type="HAMAP-Rule" id="MF_01924"/>
    </source>
</evidence>
<evidence type="ECO:0000256" key="5">
    <source>
        <dbReference type="ARBA" id="ARBA00022833"/>
    </source>
</evidence>
<dbReference type="Pfam" id="PF01427">
    <property type="entry name" value="Peptidase_M15"/>
    <property type="match status" value="1"/>
</dbReference>
<feature type="binding site" evidence="9">
    <location>
        <position position="239"/>
    </location>
    <ligand>
        <name>Zn(2+)</name>
        <dbReference type="ChEBI" id="CHEBI:29105"/>
        <note>catalytic</note>
    </ligand>
</feature>
<evidence type="ECO:0000256" key="2">
    <source>
        <dbReference type="ARBA" id="ARBA00022670"/>
    </source>
</evidence>
<dbReference type="PANTHER" id="PTHR43126">
    <property type="entry name" value="D-ALANYL-D-ALANINE DIPEPTIDASE"/>
    <property type="match status" value="1"/>
</dbReference>
<evidence type="ECO:0000313" key="10">
    <source>
        <dbReference type="EMBL" id="RYU96499.1"/>
    </source>
</evidence>
<evidence type="ECO:0000256" key="4">
    <source>
        <dbReference type="ARBA" id="ARBA00022801"/>
    </source>
</evidence>
<accession>A0A4Q5M369</accession>
<feature type="binding site" evidence="9">
    <location>
        <position position="164"/>
    </location>
    <ligand>
        <name>Zn(2+)</name>
        <dbReference type="ChEBI" id="CHEBI:29105"/>
        <note>catalytic</note>
    </ligand>
</feature>
<evidence type="ECO:0000256" key="1">
    <source>
        <dbReference type="ARBA" id="ARBA00001362"/>
    </source>
</evidence>
<dbReference type="GO" id="GO:0071555">
    <property type="term" value="P:cell wall organization"/>
    <property type="evidence" value="ECO:0007669"/>
    <property type="project" value="UniProtKB-KW"/>
</dbReference>
<dbReference type="CDD" id="cd14840">
    <property type="entry name" value="D-Ala-D-Ala_dipeptidase_Aad"/>
    <property type="match status" value="1"/>
</dbReference>
<dbReference type="InterPro" id="IPR009045">
    <property type="entry name" value="Zn_M74/Hedgehog-like"/>
</dbReference>